<organism evidence="2 3">
    <name type="scientific">Thalictrum thalictroides</name>
    <name type="common">Rue-anemone</name>
    <name type="synonym">Anemone thalictroides</name>
    <dbReference type="NCBI Taxonomy" id="46969"/>
    <lineage>
        <taxon>Eukaryota</taxon>
        <taxon>Viridiplantae</taxon>
        <taxon>Streptophyta</taxon>
        <taxon>Embryophyta</taxon>
        <taxon>Tracheophyta</taxon>
        <taxon>Spermatophyta</taxon>
        <taxon>Magnoliopsida</taxon>
        <taxon>Ranunculales</taxon>
        <taxon>Ranunculaceae</taxon>
        <taxon>Thalictroideae</taxon>
        <taxon>Thalictrum</taxon>
    </lineage>
</organism>
<keyword evidence="3" id="KW-1185">Reference proteome</keyword>
<dbReference type="AlphaFoldDB" id="A0A7J6WJL4"/>
<name>A0A7J6WJL4_THATH</name>
<sequence>MWGRTLTKGKLFERGIIDNPICVLCNAAAETACHLFVSCPFVQLVWDALIGHLDRATTVLQPAEPRSILSAWPDINTRGIGEDIWRVLPYSVLWVLWTARNEIVFCQGTFDLRGIIKRIKCMIWAWLDINSQRRNLKKDHQVTELLQGWELVIRDQW</sequence>
<reference evidence="2 3" key="1">
    <citation type="submission" date="2020-06" db="EMBL/GenBank/DDBJ databases">
        <title>Transcriptomic and genomic resources for Thalictrum thalictroides and T. hernandezii: Facilitating candidate gene discovery in an emerging model plant lineage.</title>
        <authorList>
            <person name="Arias T."/>
            <person name="Riano-Pachon D.M."/>
            <person name="Di Stilio V.S."/>
        </authorList>
    </citation>
    <scope>NUCLEOTIDE SEQUENCE [LARGE SCALE GENOMIC DNA]</scope>
    <source>
        <strain evidence="3">cv. WT478/WT964</strain>
        <tissue evidence="2">Leaves</tissue>
    </source>
</reference>
<dbReference type="InterPro" id="IPR026960">
    <property type="entry name" value="RVT-Znf"/>
</dbReference>
<feature type="domain" description="Reverse transcriptase zinc-binding" evidence="1">
    <location>
        <begin position="2"/>
        <end position="46"/>
    </location>
</feature>
<dbReference type="Pfam" id="PF13966">
    <property type="entry name" value="zf-RVT"/>
    <property type="match status" value="1"/>
</dbReference>
<gene>
    <name evidence="2" type="ORF">FRX31_012847</name>
</gene>
<evidence type="ECO:0000313" key="2">
    <source>
        <dbReference type="EMBL" id="KAF5197564.1"/>
    </source>
</evidence>
<comment type="caution">
    <text evidence="2">The sequence shown here is derived from an EMBL/GenBank/DDBJ whole genome shotgun (WGS) entry which is preliminary data.</text>
</comment>
<dbReference type="EMBL" id="JABWDY010014552">
    <property type="protein sequence ID" value="KAF5197564.1"/>
    <property type="molecule type" value="Genomic_DNA"/>
</dbReference>
<evidence type="ECO:0000259" key="1">
    <source>
        <dbReference type="Pfam" id="PF13966"/>
    </source>
</evidence>
<dbReference type="OrthoDB" id="1727818at2759"/>
<protein>
    <recommendedName>
        <fullName evidence="1">Reverse transcriptase zinc-binding domain-containing protein</fullName>
    </recommendedName>
</protein>
<evidence type="ECO:0000313" key="3">
    <source>
        <dbReference type="Proteomes" id="UP000554482"/>
    </source>
</evidence>
<accession>A0A7J6WJL4</accession>
<proteinExistence type="predicted"/>
<dbReference type="Proteomes" id="UP000554482">
    <property type="component" value="Unassembled WGS sequence"/>
</dbReference>